<accession>A0A1W1BBX5</accession>
<dbReference type="AlphaFoldDB" id="A0A1W1BBX5"/>
<keyword evidence="1" id="KW-0812">Transmembrane</keyword>
<dbReference type="GO" id="GO:0047360">
    <property type="term" value="F:undecaprenyl-phosphate galactose phosphotransferase activity"/>
    <property type="evidence" value="ECO:0007669"/>
    <property type="project" value="UniProtKB-EC"/>
</dbReference>
<evidence type="ECO:0000259" key="2">
    <source>
        <dbReference type="Pfam" id="PF02397"/>
    </source>
</evidence>
<name>A0A1W1BBX5_9ZZZZ</name>
<feature type="domain" description="Bacterial sugar transferase" evidence="2">
    <location>
        <begin position="9"/>
        <end position="197"/>
    </location>
</feature>
<dbReference type="EC" id="2.7.8.6" evidence="3"/>
<evidence type="ECO:0000256" key="1">
    <source>
        <dbReference type="SAM" id="Phobius"/>
    </source>
</evidence>
<evidence type="ECO:0000313" key="3">
    <source>
        <dbReference type="EMBL" id="SFV51036.1"/>
    </source>
</evidence>
<proteinExistence type="predicted"/>
<gene>
    <name evidence="3" type="ORF">MNB_SV-8-576</name>
</gene>
<organism evidence="3">
    <name type="scientific">hydrothermal vent metagenome</name>
    <dbReference type="NCBI Taxonomy" id="652676"/>
    <lineage>
        <taxon>unclassified sequences</taxon>
        <taxon>metagenomes</taxon>
        <taxon>ecological metagenomes</taxon>
    </lineage>
</organism>
<sequence length="198" mass="22784">MNSTDREIKRLFDIGLSVVGIGLTWWLMLFAWFIASVETKSNGLFIQTRIGRRGKPFSVYKLKTMKPISGMKSTVTVSGDSRITKSGTLMRRYKIDELPQLFNVLFGSMSFVGPRPDVPGFADKLRGEDRMILEIRPGITGPASLKYRNEEELLAKQKDPECYNKEIIWPDKVHINKIYMQEWSLKKDIEYILRTITG</sequence>
<dbReference type="Pfam" id="PF02397">
    <property type="entry name" value="Bac_transf"/>
    <property type="match status" value="1"/>
</dbReference>
<dbReference type="PANTHER" id="PTHR30576:SF20">
    <property type="entry name" value="QUINOVOSAMINEPHOSPHOTRANSFERAE-RELATED"/>
    <property type="match status" value="1"/>
</dbReference>
<dbReference type="InterPro" id="IPR003362">
    <property type="entry name" value="Bact_transf"/>
</dbReference>
<dbReference type="EMBL" id="FPHD01000011">
    <property type="protein sequence ID" value="SFV51036.1"/>
    <property type="molecule type" value="Genomic_DNA"/>
</dbReference>
<reference evidence="3" key="1">
    <citation type="submission" date="2016-10" db="EMBL/GenBank/DDBJ databases">
        <authorList>
            <person name="de Groot N.N."/>
        </authorList>
    </citation>
    <scope>NUCLEOTIDE SEQUENCE</scope>
</reference>
<keyword evidence="1" id="KW-0472">Membrane</keyword>
<keyword evidence="1" id="KW-1133">Transmembrane helix</keyword>
<feature type="transmembrane region" description="Helical" evidence="1">
    <location>
        <begin position="12"/>
        <end position="35"/>
    </location>
</feature>
<protein>
    <submittedName>
        <fullName evidence="3">Undecaprenyl-phosphate galactosephosphotransferase</fullName>
        <ecNumber evidence="3">2.7.8.6</ecNumber>
    </submittedName>
</protein>
<keyword evidence="3" id="KW-0808">Transferase</keyword>
<dbReference type="PANTHER" id="PTHR30576">
    <property type="entry name" value="COLANIC BIOSYNTHESIS UDP-GLUCOSE LIPID CARRIER TRANSFERASE"/>
    <property type="match status" value="1"/>
</dbReference>